<dbReference type="EMBL" id="RCIY01000046">
    <property type="protein sequence ID" value="TGG84476.1"/>
    <property type="molecule type" value="Genomic_DNA"/>
</dbReference>
<evidence type="ECO:0000313" key="1">
    <source>
        <dbReference type="EMBL" id="TGG84476.1"/>
    </source>
</evidence>
<comment type="caution">
    <text evidence="1">The sequence shown here is derived from an EMBL/GenBank/DDBJ whole genome shotgun (WGS) entry which is preliminary data.</text>
</comment>
<reference evidence="1 2" key="1">
    <citation type="submission" date="2018-10" db="EMBL/GenBank/DDBJ databases">
        <title>Isolation of pseudouridimycin from Streptomyces albus DSM 40763.</title>
        <authorList>
            <person name="Rosenqvist P."/>
            <person name="Metsae-Ketelae M."/>
            <person name="Virta P."/>
        </authorList>
    </citation>
    <scope>NUCLEOTIDE SEQUENCE [LARGE SCALE GENOMIC DNA]</scope>
    <source>
        <strain evidence="1 2">DSM 40763</strain>
    </source>
</reference>
<sequence length="93" mass="9816">MRKKFSNAAVVVAGVVAFAGLGTTAATAATTVSQVTASSATTQAANDNYDTYKVGTLEMCKQIGAAISGPGKEYAGYSCWLDENDEWWIDLKR</sequence>
<evidence type="ECO:0000313" key="2">
    <source>
        <dbReference type="Proteomes" id="UP000298111"/>
    </source>
</evidence>
<dbReference type="GeneID" id="75183294"/>
<dbReference type="Proteomes" id="UP000298111">
    <property type="component" value="Unassembled WGS sequence"/>
</dbReference>
<dbReference type="RefSeq" id="WP_016472740.1">
    <property type="nucleotide sequence ID" value="NZ_BBQG01000048.1"/>
</dbReference>
<accession>A0A6C1C114</accession>
<dbReference type="AlphaFoldDB" id="A0A6C1C114"/>
<protein>
    <submittedName>
        <fullName evidence="1">Uncharacterized protein</fullName>
    </submittedName>
</protein>
<gene>
    <name evidence="1" type="ORF">D8771_11330</name>
</gene>
<name>A0A6C1C114_9ACTN</name>
<organism evidence="1 2">
    <name type="scientific">Streptomyces albus</name>
    <dbReference type="NCBI Taxonomy" id="1888"/>
    <lineage>
        <taxon>Bacteria</taxon>
        <taxon>Bacillati</taxon>
        <taxon>Actinomycetota</taxon>
        <taxon>Actinomycetes</taxon>
        <taxon>Kitasatosporales</taxon>
        <taxon>Streptomycetaceae</taxon>
        <taxon>Streptomyces</taxon>
    </lineage>
</organism>
<proteinExistence type="predicted"/>